<accession>A0A7I7NHY7</accession>
<dbReference type="InterPro" id="IPR011032">
    <property type="entry name" value="GroES-like_sf"/>
</dbReference>
<dbReference type="SMART" id="SM00829">
    <property type="entry name" value="PKS_ER"/>
    <property type="match status" value="1"/>
</dbReference>
<keyword evidence="3" id="KW-0808">Transferase</keyword>
<keyword evidence="1" id="KW-0596">Phosphopantetheine</keyword>
<dbReference type="GO" id="GO:0016491">
    <property type="term" value="F:oxidoreductase activity"/>
    <property type="evidence" value="ECO:0007669"/>
    <property type="project" value="InterPro"/>
</dbReference>
<evidence type="ECO:0000313" key="5">
    <source>
        <dbReference type="EMBL" id="BBX96266.1"/>
    </source>
</evidence>
<dbReference type="PANTHER" id="PTHR43775">
    <property type="entry name" value="FATTY ACID SYNTHASE"/>
    <property type="match status" value="1"/>
</dbReference>
<gene>
    <name evidence="5" type="ORF">MLAC_15600</name>
</gene>
<evidence type="ECO:0000313" key="6">
    <source>
        <dbReference type="Proteomes" id="UP000466396"/>
    </source>
</evidence>
<evidence type="ECO:0000256" key="1">
    <source>
        <dbReference type="ARBA" id="ARBA00022450"/>
    </source>
</evidence>
<sequence>MELGAGQVRVAVAAVGVNFRDVLVALGMYPGGGQIGVEGAGVVVEVGPGVAGLAVGDAVMGLLGVVGSEAVVDARLVTAVPVGWSLVRAAGVPVVFLTAWYGLSVLAGVRAGQKVLVHAAAGGVGMAAVQLARHWGVEVFVTASRGKWDVLRAMGFDDEHIGDSRSVEFERKFLAVTEGGVDVVLNSLAGEFVDASLRLLVGGGCFIEMGKTDVRDPRVVAANHPGVVYRAFDLMQAGADRIAVMLAQLLGLFAAGVLEPLPVKAFDVRCAAAAYRFVSQARHVGKVVLTVAGGGWRVHGADHGGTGMAGAAVAEHVVARYGVAHVVLVSRSGADAPGVDELVGRLEGAGRGCRCWLVMWPIGMRWRRCWPGWIRAIRLRGCFMPRGCSMMG</sequence>
<reference evidence="5 6" key="1">
    <citation type="journal article" date="2019" name="Emerg. Microbes Infect.">
        <title>Comprehensive subspecies identification of 175 nontuberculous mycobacteria species based on 7547 genomic profiles.</title>
        <authorList>
            <person name="Matsumoto Y."/>
            <person name="Kinjo T."/>
            <person name="Motooka D."/>
            <person name="Nabeya D."/>
            <person name="Jung N."/>
            <person name="Uechi K."/>
            <person name="Horii T."/>
            <person name="Iida T."/>
            <person name="Fujita J."/>
            <person name="Nakamura S."/>
        </authorList>
    </citation>
    <scope>NUCLEOTIDE SEQUENCE [LARGE SCALE GENOMIC DNA]</scope>
    <source>
        <strain evidence="5 6">JCM 15657</strain>
    </source>
</reference>
<dbReference type="Proteomes" id="UP000466396">
    <property type="component" value="Chromosome"/>
</dbReference>
<dbReference type="FunFam" id="3.90.180.10:FF:000032">
    <property type="entry name" value="Probable polyketide synthase pks1"/>
    <property type="match status" value="1"/>
</dbReference>
<dbReference type="EMBL" id="AP022581">
    <property type="protein sequence ID" value="BBX96266.1"/>
    <property type="molecule type" value="Genomic_DNA"/>
</dbReference>
<dbReference type="SUPFAM" id="SSF50129">
    <property type="entry name" value="GroES-like"/>
    <property type="match status" value="1"/>
</dbReference>
<dbReference type="CDD" id="cd05195">
    <property type="entry name" value="enoyl_red"/>
    <property type="match status" value="1"/>
</dbReference>
<name>A0A7I7NHY7_9MYCO</name>
<dbReference type="GO" id="GO:0008270">
    <property type="term" value="F:zinc ion binding"/>
    <property type="evidence" value="ECO:0007669"/>
    <property type="project" value="InterPro"/>
</dbReference>
<dbReference type="Pfam" id="PF13602">
    <property type="entry name" value="ADH_zinc_N_2"/>
    <property type="match status" value="1"/>
</dbReference>
<feature type="domain" description="Enoyl reductase (ER)" evidence="4">
    <location>
        <begin position="2"/>
        <end position="289"/>
    </location>
</feature>
<keyword evidence="2" id="KW-0597">Phosphoprotein</keyword>
<evidence type="ECO:0000256" key="3">
    <source>
        <dbReference type="ARBA" id="ARBA00022679"/>
    </source>
</evidence>
<dbReference type="InterPro" id="IPR020843">
    <property type="entry name" value="ER"/>
</dbReference>
<evidence type="ECO:0000256" key="2">
    <source>
        <dbReference type="ARBA" id="ARBA00022553"/>
    </source>
</evidence>
<dbReference type="InterPro" id="IPR013154">
    <property type="entry name" value="ADH-like_N"/>
</dbReference>
<protein>
    <recommendedName>
        <fullName evidence="4">Enoyl reductase (ER) domain-containing protein</fullName>
    </recommendedName>
</protein>
<organism evidence="5 6">
    <name type="scientific">Mycobacterium lacus</name>
    <dbReference type="NCBI Taxonomy" id="169765"/>
    <lineage>
        <taxon>Bacteria</taxon>
        <taxon>Bacillati</taxon>
        <taxon>Actinomycetota</taxon>
        <taxon>Actinomycetes</taxon>
        <taxon>Mycobacteriales</taxon>
        <taxon>Mycobacteriaceae</taxon>
        <taxon>Mycobacterium</taxon>
    </lineage>
</organism>
<dbReference type="PROSITE" id="PS01162">
    <property type="entry name" value="QOR_ZETA_CRYSTAL"/>
    <property type="match status" value="1"/>
</dbReference>
<dbReference type="SUPFAM" id="SSF51735">
    <property type="entry name" value="NAD(P)-binding Rossmann-fold domains"/>
    <property type="match status" value="1"/>
</dbReference>
<proteinExistence type="predicted"/>
<dbReference type="GO" id="GO:0006633">
    <property type="term" value="P:fatty acid biosynthetic process"/>
    <property type="evidence" value="ECO:0007669"/>
    <property type="project" value="TreeGrafter"/>
</dbReference>
<dbReference type="FunFam" id="3.40.50.720:FF:000209">
    <property type="entry name" value="Polyketide synthase Pks12"/>
    <property type="match status" value="1"/>
</dbReference>
<dbReference type="GO" id="GO:0004312">
    <property type="term" value="F:fatty acid synthase activity"/>
    <property type="evidence" value="ECO:0007669"/>
    <property type="project" value="TreeGrafter"/>
</dbReference>
<dbReference type="Gene3D" id="3.40.50.720">
    <property type="entry name" value="NAD(P)-binding Rossmann-like Domain"/>
    <property type="match status" value="1"/>
</dbReference>
<dbReference type="Gene3D" id="3.90.180.10">
    <property type="entry name" value="Medium-chain alcohol dehydrogenases, catalytic domain"/>
    <property type="match status" value="1"/>
</dbReference>
<dbReference type="AlphaFoldDB" id="A0A7I7NHY7"/>
<dbReference type="PANTHER" id="PTHR43775:SF51">
    <property type="entry name" value="INACTIVE PHENOLPHTHIOCEROL SYNTHESIS POLYKETIDE SYNTHASE TYPE I PKS1-RELATED"/>
    <property type="match status" value="1"/>
</dbReference>
<dbReference type="InterPro" id="IPR036291">
    <property type="entry name" value="NAD(P)-bd_dom_sf"/>
</dbReference>
<dbReference type="Pfam" id="PF08240">
    <property type="entry name" value="ADH_N"/>
    <property type="match status" value="1"/>
</dbReference>
<keyword evidence="6" id="KW-1185">Reference proteome</keyword>
<dbReference type="KEGG" id="mlj:MLAC_15600"/>
<dbReference type="InterPro" id="IPR050091">
    <property type="entry name" value="PKS_NRPS_Biosynth_Enz"/>
</dbReference>
<evidence type="ECO:0000259" key="4">
    <source>
        <dbReference type="SMART" id="SM00829"/>
    </source>
</evidence>
<dbReference type="InterPro" id="IPR002364">
    <property type="entry name" value="Quin_OxRdtase/zeta-crystal_CS"/>
</dbReference>